<dbReference type="InterPro" id="IPR001375">
    <property type="entry name" value="Peptidase_S9_cat"/>
</dbReference>
<reference evidence="5" key="1">
    <citation type="journal article" date="2014" name="Int. J. Syst. Evol. Microbiol.">
        <title>Complete genome sequence of Corynebacterium casei LMG S-19264T (=DSM 44701T), isolated from a smear-ripened cheese.</title>
        <authorList>
            <consortium name="US DOE Joint Genome Institute (JGI-PGF)"/>
            <person name="Walter F."/>
            <person name="Albersmeier A."/>
            <person name="Kalinowski J."/>
            <person name="Ruckert C."/>
        </authorList>
    </citation>
    <scope>NUCLEOTIDE SEQUENCE</scope>
    <source>
        <strain evidence="5">CGMCC 4.7201</strain>
    </source>
</reference>
<evidence type="ECO:0000256" key="2">
    <source>
        <dbReference type="ARBA" id="ARBA00022801"/>
    </source>
</evidence>
<evidence type="ECO:0000313" key="6">
    <source>
        <dbReference type="Proteomes" id="UP000641932"/>
    </source>
</evidence>
<comment type="caution">
    <text evidence="5">The sequence shown here is derived from an EMBL/GenBank/DDBJ whole genome shotgun (WGS) entry which is preliminary data.</text>
</comment>
<keyword evidence="2" id="KW-0378">Hydrolase</keyword>
<dbReference type="RefSeq" id="WP_308425147.1">
    <property type="nucleotide sequence ID" value="NZ_BMMS01000013.1"/>
</dbReference>
<dbReference type="Proteomes" id="UP000641932">
    <property type="component" value="Unassembled WGS sequence"/>
</dbReference>
<keyword evidence="1" id="KW-0732">Signal</keyword>
<protein>
    <submittedName>
        <fullName evidence="5">Peptidase S9</fullName>
    </submittedName>
</protein>
<keyword evidence="3" id="KW-0720">Serine protease</keyword>
<dbReference type="AlphaFoldDB" id="A0A917ZTB8"/>
<keyword evidence="6" id="KW-1185">Reference proteome</keyword>
<dbReference type="PANTHER" id="PTHR42776">
    <property type="entry name" value="SERINE PEPTIDASE S9 FAMILY MEMBER"/>
    <property type="match status" value="1"/>
</dbReference>
<dbReference type="GO" id="GO:0004252">
    <property type="term" value="F:serine-type endopeptidase activity"/>
    <property type="evidence" value="ECO:0007669"/>
    <property type="project" value="TreeGrafter"/>
</dbReference>
<dbReference type="GO" id="GO:0006508">
    <property type="term" value="P:proteolysis"/>
    <property type="evidence" value="ECO:0007669"/>
    <property type="project" value="InterPro"/>
</dbReference>
<evidence type="ECO:0000256" key="1">
    <source>
        <dbReference type="ARBA" id="ARBA00022729"/>
    </source>
</evidence>
<reference evidence="5" key="2">
    <citation type="submission" date="2020-09" db="EMBL/GenBank/DDBJ databases">
        <authorList>
            <person name="Sun Q."/>
            <person name="Zhou Y."/>
        </authorList>
    </citation>
    <scope>NUCLEOTIDE SEQUENCE</scope>
    <source>
        <strain evidence="5">CGMCC 4.7201</strain>
    </source>
</reference>
<keyword evidence="3" id="KW-0645">Protease</keyword>
<sequence length="669" mass="72524">MADATAFHDLSAFVALPRIAGLALSPDGTRLITSAAELSRDGTRYVPALWEVDPAGEREAVRLTRSESGESAPAFAPDGSLLFLSERAVPDSAEDDKDREEPAIWRLPVRGEAERVLTRAGGIGGFAVAESSGHIAFAASLLTAAQDSEDDARRREAREKAKVSAILHDSGPVRYWDVDLGPGVPHVFVARPGADSAGAPVDAGARGQIAEGIAASPDGSLIAYTAYVGQLPQDKGMAVVIADASSGKRLHVLESPDHEFSEPAFTPDGRAVVCLRFTRPTWEASGNCTLWRFGLGDCEGSGRDLTPDFDQWPTRPVVARTGEVFFTADEFGHSPVFRLSPDGEVTRLTASGAYGDVVVSADGGSVYALRNTVDSPPVPVRLRADAGDQEPVRLKAPGADVELPGTLTEVHTTADDGAALRGWLVLPDAAAADRPAPLLVFVHGGPQTSWNSWHWRWNPWNAAARGYAVLMPDPALSTGYGQHHHQRGWSGWGQQPYRDVMALTDATVARDDIDEARTGLLGGSYGGYMANWVAGQTDRFRAIVSHASLWNLPGFAGDTDSPAHFTRIFGDPLERTERYEENSPHLHAKKISTPMLVIHGARDYRVPVGEAMALWHDLLRFEVPAKYLYFPDENHWILSPNNAKVWYETVLNFVDHHVLDKEWVRPALL</sequence>
<dbReference type="Gene3D" id="2.120.10.30">
    <property type="entry name" value="TolB, C-terminal domain"/>
    <property type="match status" value="2"/>
</dbReference>
<gene>
    <name evidence="5" type="ORF">GCM10012280_33350</name>
</gene>
<feature type="domain" description="Peptidase S9 prolyl oligopeptidase catalytic" evidence="4">
    <location>
        <begin position="453"/>
        <end position="658"/>
    </location>
</feature>
<dbReference type="SUPFAM" id="SSF82171">
    <property type="entry name" value="DPP6 N-terminal domain-like"/>
    <property type="match status" value="1"/>
</dbReference>
<dbReference type="EMBL" id="BMMS01000013">
    <property type="protein sequence ID" value="GGO89641.1"/>
    <property type="molecule type" value="Genomic_DNA"/>
</dbReference>
<accession>A0A917ZTB8</accession>
<evidence type="ECO:0000256" key="3">
    <source>
        <dbReference type="ARBA" id="ARBA00022825"/>
    </source>
</evidence>
<dbReference type="Pfam" id="PF00326">
    <property type="entry name" value="Peptidase_S9"/>
    <property type="match status" value="1"/>
</dbReference>
<proteinExistence type="predicted"/>
<dbReference type="InterPro" id="IPR011042">
    <property type="entry name" value="6-blade_b-propeller_TolB-like"/>
</dbReference>
<dbReference type="Pfam" id="PF07676">
    <property type="entry name" value="PD40"/>
    <property type="match status" value="1"/>
</dbReference>
<dbReference type="InterPro" id="IPR029058">
    <property type="entry name" value="AB_hydrolase_fold"/>
</dbReference>
<dbReference type="Gene3D" id="3.40.50.1820">
    <property type="entry name" value="alpha/beta hydrolase"/>
    <property type="match status" value="1"/>
</dbReference>
<dbReference type="PANTHER" id="PTHR42776:SF13">
    <property type="entry name" value="DIPEPTIDYL-PEPTIDASE 5"/>
    <property type="match status" value="1"/>
</dbReference>
<organism evidence="5 6">
    <name type="scientific">Wenjunlia tyrosinilytica</name>
    <dbReference type="NCBI Taxonomy" id="1544741"/>
    <lineage>
        <taxon>Bacteria</taxon>
        <taxon>Bacillati</taxon>
        <taxon>Actinomycetota</taxon>
        <taxon>Actinomycetes</taxon>
        <taxon>Kitasatosporales</taxon>
        <taxon>Streptomycetaceae</taxon>
        <taxon>Wenjunlia</taxon>
    </lineage>
</organism>
<evidence type="ECO:0000259" key="4">
    <source>
        <dbReference type="Pfam" id="PF00326"/>
    </source>
</evidence>
<dbReference type="InterPro" id="IPR011659">
    <property type="entry name" value="WD40"/>
</dbReference>
<dbReference type="SUPFAM" id="SSF53474">
    <property type="entry name" value="alpha/beta-Hydrolases"/>
    <property type="match status" value="1"/>
</dbReference>
<name>A0A917ZTB8_9ACTN</name>
<evidence type="ECO:0000313" key="5">
    <source>
        <dbReference type="EMBL" id="GGO89641.1"/>
    </source>
</evidence>